<dbReference type="OrthoDB" id="6867997at2"/>
<evidence type="ECO:0000313" key="2">
    <source>
        <dbReference type="EMBL" id="TCT21195.1"/>
    </source>
</evidence>
<dbReference type="InterPro" id="IPR016071">
    <property type="entry name" value="Staphylococal_nuclease_OB-fold"/>
</dbReference>
<protein>
    <submittedName>
        <fullName evidence="2">Endonuclease YncB(Thermonuclease family)</fullName>
    </submittedName>
</protein>
<reference evidence="2 3" key="1">
    <citation type="submission" date="2019-03" db="EMBL/GenBank/DDBJ databases">
        <title>Genomic Encyclopedia of Type Strains, Phase IV (KMG-IV): sequencing the most valuable type-strain genomes for metagenomic binning, comparative biology and taxonomic classification.</title>
        <authorList>
            <person name="Goeker M."/>
        </authorList>
    </citation>
    <scope>NUCLEOTIDE SEQUENCE [LARGE SCALE GENOMIC DNA]</scope>
    <source>
        <strain evidence="2 3">DSM 13587</strain>
    </source>
</reference>
<dbReference type="GO" id="GO:0004519">
    <property type="term" value="F:endonuclease activity"/>
    <property type="evidence" value="ECO:0007669"/>
    <property type="project" value="UniProtKB-KW"/>
</dbReference>
<keyword evidence="3" id="KW-1185">Reference proteome</keyword>
<evidence type="ECO:0000313" key="3">
    <source>
        <dbReference type="Proteomes" id="UP000295717"/>
    </source>
</evidence>
<dbReference type="RefSeq" id="WP_132976808.1">
    <property type="nucleotide sequence ID" value="NZ_SMAO01000004.1"/>
</dbReference>
<proteinExistence type="predicted"/>
<dbReference type="AlphaFoldDB" id="A0A4R3MXX3"/>
<dbReference type="SMART" id="SM00318">
    <property type="entry name" value="SNc"/>
    <property type="match status" value="1"/>
</dbReference>
<dbReference type="Proteomes" id="UP000295717">
    <property type="component" value="Unassembled WGS sequence"/>
</dbReference>
<dbReference type="SUPFAM" id="SSF50199">
    <property type="entry name" value="Staphylococcal nuclease"/>
    <property type="match status" value="1"/>
</dbReference>
<keyword evidence="2" id="KW-0255">Endonuclease</keyword>
<keyword evidence="2" id="KW-0540">Nuclease</keyword>
<dbReference type="EMBL" id="SMAO01000004">
    <property type="protein sequence ID" value="TCT21195.1"/>
    <property type="molecule type" value="Genomic_DNA"/>
</dbReference>
<accession>A0A4R3MXX3</accession>
<dbReference type="Gene3D" id="2.40.50.90">
    <property type="match status" value="1"/>
</dbReference>
<name>A0A4R3MXX3_9GAMM</name>
<organism evidence="2 3">
    <name type="scientific">Thiobaca trueperi</name>
    <dbReference type="NCBI Taxonomy" id="127458"/>
    <lineage>
        <taxon>Bacteria</taxon>
        <taxon>Pseudomonadati</taxon>
        <taxon>Pseudomonadota</taxon>
        <taxon>Gammaproteobacteria</taxon>
        <taxon>Chromatiales</taxon>
        <taxon>Chromatiaceae</taxon>
        <taxon>Thiobaca</taxon>
    </lineage>
</organism>
<dbReference type="PROSITE" id="PS50830">
    <property type="entry name" value="TNASE_3"/>
    <property type="match status" value="1"/>
</dbReference>
<dbReference type="Pfam" id="PF00565">
    <property type="entry name" value="SNase"/>
    <property type="match status" value="1"/>
</dbReference>
<evidence type="ECO:0000259" key="1">
    <source>
        <dbReference type="PROSITE" id="PS50830"/>
    </source>
</evidence>
<sequence>MSEIMRLTYTYDGDTLGARRTLNGADEQVRIRLAYLDAPEIDQGNWGIRARAYLRSLLVINEHIAVQIKGRDDYGRLIAEVLRTRDYGNCGLRLVLGGYVALWQCPATQPAYWAAQDMARDARRGIWAVPGLHQTPWLAR</sequence>
<gene>
    <name evidence="2" type="ORF">EDC35_10448</name>
</gene>
<dbReference type="InterPro" id="IPR035437">
    <property type="entry name" value="SNase_OB-fold_sf"/>
</dbReference>
<keyword evidence="2" id="KW-0378">Hydrolase</keyword>
<feature type="domain" description="TNase-like" evidence="1">
    <location>
        <begin position="1"/>
        <end position="129"/>
    </location>
</feature>
<comment type="caution">
    <text evidence="2">The sequence shown here is derived from an EMBL/GenBank/DDBJ whole genome shotgun (WGS) entry which is preliminary data.</text>
</comment>